<evidence type="ECO:0000313" key="6">
    <source>
        <dbReference type="Proteomes" id="UP000002432"/>
    </source>
</evidence>
<evidence type="ECO:0000256" key="3">
    <source>
        <dbReference type="ARBA" id="ARBA00023163"/>
    </source>
</evidence>
<dbReference type="SMART" id="SM00354">
    <property type="entry name" value="HTH_LACI"/>
    <property type="match status" value="1"/>
</dbReference>
<dbReference type="SUPFAM" id="SSF47413">
    <property type="entry name" value="lambda repressor-like DNA-binding domains"/>
    <property type="match status" value="1"/>
</dbReference>
<dbReference type="Pfam" id="PF00356">
    <property type="entry name" value="LacI"/>
    <property type="match status" value="1"/>
</dbReference>
<dbReference type="eggNOG" id="COG1609">
    <property type="taxonomic scope" value="Bacteria"/>
</dbReference>
<dbReference type="EnsemblBacteria" id="ABF39538">
    <property type="protein sequence ID" value="ABF39538"/>
    <property type="gene ID" value="Acid345_0533"/>
</dbReference>
<keyword evidence="6" id="KW-1185">Reference proteome</keyword>
<protein>
    <submittedName>
        <fullName evidence="5">Transcriptional regulator, LacI family</fullName>
    </submittedName>
</protein>
<dbReference type="InterPro" id="IPR000843">
    <property type="entry name" value="HTH_LacI"/>
</dbReference>
<evidence type="ECO:0000256" key="1">
    <source>
        <dbReference type="ARBA" id="ARBA00023015"/>
    </source>
</evidence>
<keyword evidence="3" id="KW-0804">Transcription</keyword>
<dbReference type="GO" id="GO:0003700">
    <property type="term" value="F:DNA-binding transcription factor activity"/>
    <property type="evidence" value="ECO:0007669"/>
    <property type="project" value="TreeGrafter"/>
</dbReference>
<dbReference type="InterPro" id="IPR010982">
    <property type="entry name" value="Lambda_DNA-bd_dom_sf"/>
</dbReference>
<dbReference type="InterPro" id="IPR046335">
    <property type="entry name" value="LacI/GalR-like_sensor"/>
</dbReference>
<organism evidence="5 6">
    <name type="scientific">Koribacter versatilis (strain Ellin345)</name>
    <dbReference type="NCBI Taxonomy" id="204669"/>
    <lineage>
        <taxon>Bacteria</taxon>
        <taxon>Pseudomonadati</taxon>
        <taxon>Acidobacteriota</taxon>
        <taxon>Terriglobia</taxon>
        <taxon>Terriglobales</taxon>
        <taxon>Candidatus Korobacteraceae</taxon>
        <taxon>Candidatus Korobacter</taxon>
    </lineage>
</organism>
<dbReference type="Gene3D" id="3.40.50.2300">
    <property type="match status" value="2"/>
</dbReference>
<dbReference type="KEGG" id="aba:Acid345_0533"/>
<name>Q1IUB2_KORVE</name>
<dbReference type="SUPFAM" id="SSF53822">
    <property type="entry name" value="Periplasmic binding protein-like I"/>
    <property type="match status" value="1"/>
</dbReference>
<reference evidence="5 6" key="1">
    <citation type="journal article" date="2009" name="Appl. Environ. Microbiol.">
        <title>Three genomes from the phylum Acidobacteria provide insight into the lifestyles of these microorganisms in soils.</title>
        <authorList>
            <person name="Ward N.L."/>
            <person name="Challacombe J.F."/>
            <person name="Janssen P.H."/>
            <person name="Henrissat B."/>
            <person name="Coutinho P.M."/>
            <person name="Wu M."/>
            <person name="Xie G."/>
            <person name="Haft D.H."/>
            <person name="Sait M."/>
            <person name="Badger J."/>
            <person name="Barabote R.D."/>
            <person name="Bradley B."/>
            <person name="Brettin T.S."/>
            <person name="Brinkac L.M."/>
            <person name="Bruce D."/>
            <person name="Creasy T."/>
            <person name="Daugherty S.C."/>
            <person name="Davidsen T.M."/>
            <person name="DeBoy R.T."/>
            <person name="Detter J.C."/>
            <person name="Dodson R.J."/>
            <person name="Durkin A.S."/>
            <person name="Ganapathy A."/>
            <person name="Gwinn-Giglio M."/>
            <person name="Han C.S."/>
            <person name="Khouri H."/>
            <person name="Kiss H."/>
            <person name="Kothari S.P."/>
            <person name="Madupu R."/>
            <person name="Nelson K.E."/>
            <person name="Nelson W.C."/>
            <person name="Paulsen I."/>
            <person name="Penn K."/>
            <person name="Ren Q."/>
            <person name="Rosovitz M.J."/>
            <person name="Selengut J.D."/>
            <person name="Shrivastava S."/>
            <person name="Sullivan S.A."/>
            <person name="Tapia R."/>
            <person name="Thompson L.S."/>
            <person name="Watkins K.L."/>
            <person name="Yang Q."/>
            <person name="Yu C."/>
            <person name="Zafar N."/>
            <person name="Zhou L."/>
            <person name="Kuske C.R."/>
        </authorList>
    </citation>
    <scope>NUCLEOTIDE SEQUENCE [LARGE SCALE GENOMIC DNA]</scope>
    <source>
        <strain evidence="5 6">Ellin345</strain>
    </source>
</reference>
<dbReference type="Proteomes" id="UP000002432">
    <property type="component" value="Chromosome"/>
</dbReference>
<dbReference type="CDD" id="cd06267">
    <property type="entry name" value="PBP1_LacI_sugar_binding-like"/>
    <property type="match status" value="1"/>
</dbReference>
<feature type="domain" description="HTH lacI-type" evidence="4">
    <location>
        <begin position="20"/>
        <end position="77"/>
    </location>
</feature>
<gene>
    <name evidence="5" type="ordered locus">Acid345_0533</name>
</gene>
<dbReference type="PANTHER" id="PTHR30146">
    <property type="entry name" value="LACI-RELATED TRANSCRIPTIONAL REPRESSOR"/>
    <property type="match status" value="1"/>
</dbReference>
<keyword evidence="1" id="KW-0805">Transcription regulation</keyword>
<dbReference type="EMBL" id="CP000360">
    <property type="protein sequence ID" value="ABF39538.1"/>
    <property type="molecule type" value="Genomic_DNA"/>
</dbReference>
<dbReference type="Pfam" id="PF13377">
    <property type="entry name" value="Peripla_BP_3"/>
    <property type="match status" value="1"/>
</dbReference>
<dbReference type="Gene3D" id="1.10.260.40">
    <property type="entry name" value="lambda repressor-like DNA-binding domains"/>
    <property type="match status" value="1"/>
</dbReference>
<dbReference type="PANTHER" id="PTHR30146:SF109">
    <property type="entry name" value="HTH-TYPE TRANSCRIPTIONAL REGULATOR GALS"/>
    <property type="match status" value="1"/>
</dbReference>
<dbReference type="GO" id="GO:0000976">
    <property type="term" value="F:transcription cis-regulatory region binding"/>
    <property type="evidence" value="ECO:0007669"/>
    <property type="project" value="TreeGrafter"/>
</dbReference>
<evidence type="ECO:0000313" key="5">
    <source>
        <dbReference type="EMBL" id="ABF39538.1"/>
    </source>
</evidence>
<dbReference type="InterPro" id="IPR028082">
    <property type="entry name" value="Peripla_BP_I"/>
</dbReference>
<accession>Q1IUB2</accession>
<dbReference type="CDD" id="cd01392">
    <property type="entry name" value="HTH_LacI"/>
    <property type="match status" value="1"/>
</dbReference>
<dbReference type="AlphaFoldDB" id="Q1IUB2"/>
<proteinExistence type="predicted"/>
<dbReference type="STRING" id="204669.Acid345_0533"/>
<evidence type="ECO:0000259" key="4">
    <source>
        <dbReference type="PROSITE" id="PS50932"/>
    </source>
</evidence>
<dbReference type="HOGENOM" id="CLU_037628_6_1_0"/>
<evidence type="ECO:0000256" key="2">
    <source>
        <dbReference type="ARBA" id="ARBA00023125"/>
    </source>
</evidence>
<keyword evidence="2" id="KW-0238">DNA-binding</keyword>
<sequence>MPRRKTMPPPRTSSDHKKPISLKRLAEHLGLSSATVSIVINRKPLSDMIPEETKTRIWEAASRFNYRPNIIARSLRQQRTYSIGVLLPEFSDGYSALVLSGIEDYLLGKGYAWLAASHRHKDELIREYPHLLYTRAVEGLITIDTPYDEHLPFPVVSVSGHQTIEGVTNIVLNHDRSAELAIGHLHELGHRRIAFIKGQSFSSDTQVRWDSIRKACRSFGITVDPQLVAQLEGVSPSPEPGYQAAKRILANKVDFTALFSFNDVSAIGAIRALQEADLHVPESVSVVGFDDIAVAAYHIPALTTIRQPLGHMGSLAAETLVERIAARGNEGPALLEVEPELVVRESTAPLSTAKAVPSGKG</sequence>
<dbReference type="PROSITE" id="PS50932">
    <property type="entry name" value="HTH_LACI_2"/>
    <property type="match status" value="1"/>
</dbReference>